<keyword evidence="1" id="KW-0863">Zinc-finger</keyword>
<dbReference type="AlphaFoldDB" id="A0ABD0K2X5"/>
<dbReference type="PROSITE" id="PS00028">
    <property type="entry name" value="ZINC_FINGER_C2H2_1"/>
    <property type="match status" value="1"/>
</dbReference>
<proteinExistence type="predicted"/>
<dbReference type="SMART" id="SM00355">
    <property type="entry name" value="ZnF_C2H2"/>
    <property type="match status" value="2"/>
</dbReference>
<dbReference type="SUPFAM" id="SSF57667">
    <property type="entry name" value="beta-beta-alpha zinc fingers"/>
    <property type="match status" value="1"/>
</dbReference>
<dbReference type="GO" id="GO:0008270">
    <property type="term" value="F:zinc ion binding"/>
    <property type="evidence" value="ECO:0007669"/>
    <property type="project" value="UniProtKB-KW"/>
</dbReference>
<gene>
    <name evidence="3" type="ORF">BaRGS_00027458</name>
</gene>
<feature type="domain" description="C2H2-type" evidence="2">
    <location>
        <begin position="135"/>
        <end position="165"/>
    </location>
</feature>
<dbReference type="PROSITE" id="PS50157">
    <property type="entry name" value="ZINC_FINGER_C2H2_2"/>
    <property type="match status" value="2"/>
</dbReference>
<name>A0ABD0K2X5_9CAEN</name>
<accession>A0ABD0K2X5</accession>
<dbReference type="Pfam" id="PF00096">
    <property type="entry name" value="zf-C2H2"/>
    <property type="match status" value="2"/>
</dbReference>
<keyword evidence="4" id="KW-1185">Reference proteome</keyword>
<reference evidence="3 4" key="1">
    <citation type="journal article" date="2023" name="Sci. Data">
        <title>Genome assembly of the Korean intertidal mud-creeper Batillaria attramentaria.</title>
        <authorList>
            <person name="Patra A.K."/>
            <person name="Ho P.T."/>
            <person name="Jun S."/>
            <person name="Lee S.J."/>
            <person name="Kim Y."/>
            <person name="Won Y.J."/>
        </authorList>
    </citation>
    <scope>NUCLEOTIDE SEQUENCE [LARGE SCALE GENOMIC DNA]</scope>
    <source>
        <strain evidence="3">Wonlab-2016</strain>
    </source>
</reference>
<evidence type="ECO:0000313" key="4">
    <source>
        <dbReference type="Proteomes" id="UP001519460"/>
    </source>
</evidence>
<comment type="caution">
    <text evidence="3">The sequence shown here is derived from an EMBL/GenBank/DDBJ whole genome shotgun (WGS) entry which is preliminary data.</text>
</comment>
<sequence length="165" mass="18999">MCAAWPFQILNSLEHTENLLATTFFFLGIFEQSVTPDLQKSLNTHLLVSTFFCPEISNLIIPYILAGEAWRRRGRQEVTSHAVEQLPGHAPPRQIVSSHKELSGGSLRCRNCGKTFSYAYNMVRHRRKCEGVFHLQCPHCGRGFHRRDKLTMHIARYHCHSHETV</sequence>
<dbReference type="Proteomes" id="UP001519460">
    <property type="component" value="Unassembled WGS sequence"/>
</dbReference>
<evidence type="ECO:0000259" key="2">
    <source>
        <dbReference type="PROSITE" id="PS50157"/>
    </source>
</evidence>
<dbReference type="InterPro" id="IPR036236">
    <property type="entry name" value="Znf_C2H2_sf"/>
</dbReference>
<evidence type="ECO:0000256" key="1">
    <source>
        <dbReference type="PROSITE-ProRule" id="PRU00042"/>
    </source>
</evidence>
<keyword evidence="1" id="KW-0862">Zinc</keyword>
<organism evidence="3 4">
    <name type="scientific">Batillaria attramentaria</name>
    <dbReference type="NCBI Taxonomy" id="370345"/>
    <lineage>
        <taxon>Eukaryota</taxon>
        <taxon>Metazoa</taxon>
        <taxon>Spiralia</taxon>
        <taxon>Lophotrochozoa</taxon>
        <taxon>Mollusca</taxon>
        <taxon>Gastropoda</taxon>
        <taxon>Caenogastropoda</taxon>
        <taxon>Sorbeoconcha</taxon>
        <taxon>Cerithioidea</taxon>
        <taxon>Batillariidae</taxon>
        <taxon>Batillaria</taxon>
    </lineage>
</organism>
<dbReference type="Gene3D" id="3.30.160.60">
    <property type="entry name" value="Classic Zinc Finger"/>
    <property type="match status" value="1"/>
</dbReference>
<protein>
    <recommendedName>
        <fullName evidence="2">C2H2-type domain-containing protein</fullName>
    </recommendedName>
</protein>
<dbReference type="EMBL" id="JACVVK020000265">
    <property type="protein sequence ID" value="KAK7481198.1"/>
    <property type="molecule type" value="Genomic_DNA"/>
</dbReference>
<keyword evidence="1" id="KW-0479">Metal-binding</keyword>
<dbReference type="InterPro" id="IPR013087">
    <property type="entry name" value="Znf_C2H2_type"/>
</dbReference>
<evidence type="ECO:0000313" key="3">
    <source>
        <dbReference type="EMBL" id="KAK7481198.1"/>
    </source>
</evidence>
<feature type="domain" description="C2H2-type" evidence="2">
    <location>
        <begin position="107"/>
        <end position="134"/>
    </location>
</feature>